<dbReference type="GO" id="GO:0006260">
    <property type="term" value="P:DNA replication"/>
    <property type="evidence" value="ECO:0007669"/>
    <property type="project" value="UniProtKB-KW"/>
</dbReference>
<gene>
    <name evidence="15" type="ORF">B4122_4338</name>
</gene>
<keyword evidence="3" id="KW-0515">Mutator protein</keyword>
<evidence type="ECO:0000256" key="10">
    <source>
        <dbReference type="ARBA" id="ARBA00035861"/>
    </source>
</evidence>
<evidence type="ECO:0000256" key="12">
    <source>
        <dbReference type="PIRSR" id="PIRSR603561-1"/>
    </source>
</evidence>
<dbReference type="CDD" id="cd03425">
    <property type="entry name" value="NUDIX_MutT_NudA_like"/>
    <property type="match status" value="1"/>
</dbReference>
<dbReference type="GO" id="GO:0035539">
    <property type="term" value="F:8-oxo-7,8-dihydrodeoxyguanosine triphosphate pyrophosphatase activity"/>
    <property type="evidence" value="ECO:0007669"/>
    <property type="project" value="UniProtKB-EC"/>
</dbReference>
<organism evidence="15 16">
    <name type="scientific">Bacillus subtilis</name>
    <dbReference type="NCBI Taxonomy" id="1423"/>
    <lineage>
        <taxon>Bacteria</taxon>
        <taxon>Bacillati</taxon>
        <taxon>Bacillota</taxon>
        <taxon>Bacilli</taxon>
        <taxon>Bacillales</taxon>
        <taxon>Bacillaceae</taxon>
        <taxon>Bacillus</taxon>
    </lineage>
</organism>
<dbReference type="Gene3D" id="3.90.79.10">
    <property type="entry name" value="Nucleoside Triphosphate Pyrophosphohydrolase"/>
    <property type="match status" value="1"/>
</dbReference>
<dbReference type="Proteomes" id="UP000076442">
    <property type="component" value="Unassembled WGS sequence"/>
</dbReference>
<protein>
    <recommendedName>
        <fullName evidence="11">8-oxo-dGTP diphosphatase</fullName>
        <ecNumber evidence="11">3.6.1.55</ecNumber>
    </recommendedName>
</protein>
<evidence type="ECO:0000256" key="11">
    <source>
        <dbReference type="ARBA" id="ARBA00038905"/>
    </source>
</evidence>
<evidence type="ECO:0000313" key="15">
    <source>
        <dbReference type="EMBL" id="KZD88388.1"/>
    </source>
</evidence>
<keyword evidence="7" id="KW-0378">Hydrolase</keyword>
<comment type="caution">
    <text evidence="15">The sequence shown here is derived from an EMBL/GenBank/DDBJ whole genome shotgun (WGS) entry which is preliminary data.</text>
</comment>
<evidence type="ECO:0000256" key="4">
    <source>
        <dbReference type="ARBA" id="ARBA00022705"/>
    </source>
</evidence>
<dbReference type="GO" id="GO:0046872">
    <property type="term" value="F:metal ion binding"/>
    <property type="evidence" value="ECO:0007669"/>
    <property type="project" value="UniProtKB-KW"/>
</dbReference>
<dbReference type="InterPro" id="IPR003561">
    <property type="entry name" value="Mutator_MutT"/>
</dbReference>
<keyword evidence="5 13" id="KW-0479">Metal-binding</keyword>
<feature type="binding site" evidence="12">
    <location>
        <begin position="35"/>
        <end position="38"/>
    </location>
    <ligand>
        <name>8-oxo-dGTP</name>
        <dbReference type="ChEBI" id="CHEBI:77896"/>
    </ligand>
</feature>
<comment type="cofactor">
    <cofactor evidence="1 13">
        <name>Mg(2+)</name>
        <dbReference type="ChEBI" id="CHEBI:18420"/>
    </cofactor>
</comment>
<dbReference type="PROSITE" id="PS00893">
    <property type="entry name" value="NUDIX_BOX"/>
    <property type="match status" value="1"/>
</dbReference>
<evidence type="ECO:0000256" key="8">
    <source>
        <dbReference type="ARBA" id="ARBA00022842"/>
    </source>
</evidence>
<dbReference type="SUPFAM" id="SSF55811">
    <property type="entry name" value="Nudix"/>
    <property type="match status" value="1"/>
</dbReference>
<sequence>MKKTIKVAAAVIQNDKNMILCALRSPTMSLANLWEFPGGKLEEGENAQEALVREIHEELGCKIEVGEIIADIHHEYEKIIINLISIQAKIIEGEPFAKEHSELRWVPVSELESLEWAPADIPTVNLLKNETKGTC</sequence>
<feature type="binding site" evidence="13">
    <location>
        <position position="38"/>
    </location>
    <ligand>
        <name>Mg(2+)</name>
        <dbReference type="ChEBI" id="CHEBI:18420"/>
    </ligand>
</feature>
<dbReference type="PRINTS" id="PR00502">
    <property type="entry name" value="NUDIXFAMILY"/>
</dbReference>
<dbReference type="InterPro" id="IPR029119">
    <property type="entry name" value="MutY_C"/>
</dbReference>
<dbReference type="GO" id="GO:0006281">
    <property type="term" value="P:DNA repair"/>
    <property type="evidence" value="ECO:0007669"/>
    <property type="project" value="UniProtKB-KW"/>
</dbReference>
<evidence type="ECO:0000256" key="5">
    <source>
        <dbReference type="ARBA" id="ARBA00022723"/>
    </source>
</evidence>
<feature type="binding site" evidence="13">
    <location>
        <position position="58"/>
    </location>
    <ligand>
        <name>Mg(2+)</name>
        <dbReference type="ChEBI" id="CHEBI:18420"/>
    </ligand>
</feature>
<accession>A0AAP1E3S6</accession>
<dbReference type="InterPro" id="IPR020084">
    <property type="entry name" value="NUDIX_hydrolase_CS"/>
</dbReference>
<feature type="binding site" evidence="12">
    <location>
        <position position="24"/>
    </location>
    <ligand>
        <name>8-oxo-dGTP</name>
        <dbReference type="ChEBI" id="CHEBI:77896"/>
    </ligand>
</feature>
<evidence type="ECO:0000313" key="16">
    <source>
        <dbReference type="Proteomes" id="UP000076442"/>
    </source>
</evidence>
<dbReference type="GO" id="GO:0044715">
    <property type="term" value="F:8-oxo-dGDP phosphatase activity"/>
    <property type="evidence" value="ECO:0007669"/>
    <property type="project" value="TreeGrafter"/>
</dbReference>
<keyword evidence="9" id="KW-0234">DNA repair</keyword>
<dbReference type="EC" id="3.6.1.55" evidence="11"/>
<proteinExistence type="inferred from homology"/>
<evidence type="ECO:0000256" key="9">
    <source>
        <dbReference type="ARBA" id="ARBA00023204"/>
    </source>
</evidence>
<feature type="domain" description="Nudix hydrolase" evidence="14">
    <location>
        <begin position="2"/>
        <end position="128"/>
    </location>
</feature>
<evidence type="ECO:0000256" key="7">
    <source>
        <dbReference type="ARBA" id="ARBA00022801"/>
    </source>
</evidence>
<dbReference type="GO" id="GO:0008413">
    <property type="term" value="F:8-oxo-7,8-dihydroguanosine triphosphate pyrophosphatase activity"/>
    <property type="evidence" value="ECO:0007669"/>
    <property type="project" value="InterPro"/>
</dbReference>
<name>A0AAP1E3S6_BACIU</name>
<dbReference type="InterPro" id="IPR015797">
    <property type="entry name" value="NUDIX_hydrolase-like_dom_sf"/>
</dbReference>
<dbReference type="RefSeq" id="WP_014478449.1">
    <property type="nucleotide sequence ID" value="NZ_CAJNQI010000003.1"/>
</dbReference>
<dbReference type="PANTHER" id="PTHR47707:SF1">
    <property type="entry name" value="NUDIX HYDROLASE FAMILY PROTEIN"/>
    <property type="match status" value="1"/>
</dbReference>
<dbReference type="NCBIfam" id="TIGR00586">
    <property type="entry name" value="mutt"/>
    <property type="match status" value="1"/>
</dbReference>
<evidence type="ECO:0000256" key="3">
    <source>
        <dbReference type="ARBA" id="ARBA00022457"/>
    </source>
</evidence>
<dbReference type="InterPro" id="IPR047127">
    <property type="entry name" value="MutT-like"/>
</dbReference>
<keyword evidence="6" id="KW-0227">DNA damage</keyword>
<reference evidence="15 16" key="1">
    <citation type="submission" date="2015-09" db="EMBL/GenBank/DDBJ databases">
        <title>Spore heat resistance.</title>
        <authorList>
            <person name="Boekhorst J."/>
            <person name="Berendsen E.M."/>
            <person name="Wells-Bennik M.H."/>
            <person name="Kuipers O.P."/>
        </authorList>
    </citation>
    <scope>NUCLEOTIDE SEQUENCE [LARGE SCALE GENOMIC DNA]</scope>
    <source>
        <strain evidence="15 16">B4122</strain>
    </source>
</reference>
<comment type="catalytic activity">
    <reaction evidence="10">
        <text>8-oxo-dGTP + H2O = 8-oxo-dGMP + diphosphate + H(+)</text>
        <dbReference type="Rhea" id="RHEA:31575"/>
        <dbReference type="ChEBI" id="CHEBI:15377"/>
        <dbReference type="ChEBI" id="CHEBI:15378"/>
        <dbReference type="ChEBI" id="CHEBI:33019"/>
        <dbReference type="ChEBI" id="CHEBI:63224"/>
        <dbReference type="ChEBI" id="CHEBI:77896"/>
        <dbReference type="EC" id="3.6.1.55"/>
    </reaction>
</comment>
<dbReference type="PROSITE" id="PS51462">
    <property type="entry name" value="NUDIX"/>
    <property type="match status" value="1"/>
</dbReference>
<evidence type="ECO:0000259" key="14">
    <source>
        <dbReference type="PROSITE" id="PS51462"/>
    </source>
</evidence>
<dbReference type="Pfam" id="PF14815">
    <property type="entry name" value="NUDIX_4"/>
    <property type="match status" value="1"/>
</dbReference>
<evidence type="ECO:0000256" key="6">
    <source>
        <dbReference type="ARBA" id="ARBA00022763"/>
    </source>
</evidence>
<evidence type="ECO:0000256" key="13">
    <source>
        <dbReference type="PIRSR" id="PIRSR603561-2"/>
    </source>
</evidence>
<dbReference type="PANTHER" id="PTHR47707">
    <property type="entry name" value="8-OXO-DGTP DIPHOSPHATASE"/>
    <property type="match status" value="1"/>
</dbReference>
<comment type="similarity">
    <text evidence="2">Belongs to the Nudix hydrolase family.</text>
</comment>
<dbReference type="InterPro" id="IPR020476">
    <property type="entry name" value="Nudix_hydrolase"/>
</dbReference>
<evidence type="ECO:0000256" key="2">
    <source>
        <dbReference type="ARBA" id="ARBA00005582"/>
    </source>
</evidence>
<evidence type="ECO:0000256" key="1">
    <source>
        <dbReference type="ARBA" id="ARBA00001946"/>
    </source>
</evidence>
<keyword evidence="8 13" id="KW-0460">Magnesium</keyword>
<dbReference type="AlphaFoldDB" id="A0AAP1E3S6"/>
<dbReference type="GO" id="GO:0044716">
    <property type="term" value="F:8-oxo-GDP phosphatase activity"/>
    <property type="evidence" value="ECO:0007669"/>
    <property type="project" value="TreeGrafter"/>
</dbReference>
<dbReference type="InterPro" id="IPR000086">
    <property type="entry name" value="NUDIX_hydrolase_dom"/>
</dbReference>
<keyword evidence="4" id="KW-0235">DNA replication</keyword>
<dbReference type="EMBL" id="LJZV01000027">
    <property type="protein sequence ID" value="KZD88388.1"/>
    <property type="molecule type" value="Genomic_DNA"/>
</dbReference>